<gene>
    <name evidence="1" type="ORF">ACFOW1_05665</name>
</gene>
<dbReference type="InterPro" id="IPR012334">
    <property type="entry name" value="Pectin_lyas_fold"/>
</dbReference>
<proteinExistence type="predicted"/>
<name>A0ABV8PWQ0_9BACT</name>
<accession>A0ABV8PWQ0</accession>
<dbReference type="InterPro" id="IPR006626">
    <property type="entry name" value="PbH1"/>
</dbReference>
<keyword evidence="1" id="KW-0456">Lyase</keyword>
<dbReference type="Gene3D" id="2.160.20.10">
    <property type="entry name" value="Single-stranded right-handed beta-helix, Pectin lyase-like"/>
    <property type="match status" value="1"/>
</dbReference>
<protein>
    <submittedName>
        <fullName evidence="1">Polysaccharide lyase 6 family protein</fullName>
    </submittedName>
</protein>
<dbReference type="CDD" id="cd14251">
    <property type="entry name" value="PL-6"/>
    <property type="match status" value="1"/>
</dbReference>
<reference evidence="2" key="1">
    <citation type="journal article" date="2019" name="Int. J. Syst. Evol. Microbiol.">
        <title>The Global Catalogue of Microorganisms (GCM) 10K type strain sequencing project: providing services to taxonomists for standard genome sequencing and annotation.</title>
        <authorList>
            <consortium name="The Broad Institute Genomics Platform"/>
            <consortium name="The Broad Institute Genome Sequencing Center for Infectious Disease"/>
            <person name="Wu L."/>
            <person name="Ma J."/>
        </authorList>
    </citation>
    <scope>NUCLEOTIDE SEQUENCE [LARGE SCALE GENOMIC DNA]</scope>
    <source>
        <strain evidence="2">CECT 8010</strain>
    </source>
</reference>
<evidence type="ECO:0000313" key="2">
    <source>
        <dbReference type="Proteomes" id="UP001595906"/>
    </source>
</evidence>
<evidence type="ECO:0000313" key="1">
    <source>
        <dbReference type="EMBL" id="MFC4231367.1"/>
    </source>
</evidence>
<dbReference type="RefSeq" id="WP_379012789.1">
    <property type="nucleotide sequence ID" value="NZ_JBHSDC010000003.1"/>
</dbReference>
<dbReference type="SUPFAM" id="SSF51126">
    <property type="entry name" value="Pectin lyase-like"/>
    <property type="match status" value="2"/>
</dbReference>
<keyword evidence="2" id="KW-1185">Reference proteome</keyword>
<dbReference type="InterPro" id="IPR011050">
    <property type="entry name" value="Pectin_lyase_fold/virulence"/>
</dbReference>
<comment type="caution">
    <text evidence="1">The sequence shown here is derived from an EMBL/GenBank/DDBJ whole genome shotgun (WGS) entry which is preliminary data.</text>
</comment>
<dbReference type="GO" id="GO:0016829">
    <property type="term" value="F:lyase activity"/>
    <property type="evidence" value="ECO:0007669"/>
    <property type="project" value="UniProtKB-KW"/>
</dbReference>
<dbReference type="SMART" id="SM00710">
    <property type="entry name" value="PbH1"/>
    <property type="match status" value="7"/>
</dbReference>
<dbReference type="Pfam" id="PF14592">
    <property type="entry name" value="Chondroitinas_B"/>
    <property type="match status" value="1"/>
</dbReference>
<sequence>MIKQYFLLVAISIVICQLTFAKTIKVSTNSQIAEANKSAIAGDTIILQNGEWKDCDLLLTCNGSAIQPIVIKAEVAGKVMITGKSNLHIGGNYIIVSGLEFVNGQAAEGDVWQLRAGKTVANYCRVTNCVIRDFNNPKRLDENYWVALYGQHNRIDHCTFSDKKNLGVLMAVILDDDRSRQNSHSIDSNNFAGRIPLASNAGEIIRVGVSQHCTFYSNTVIKDNVFAYCDGEAEIISIKSCGNIIRNNVFQECQGSLSLRHGNNNTVEGNIFLGNGKEGTGGVRIINEGNWVINNLFYKCRGVNFRSPLAIMNGVFNSPAFRYLPVRDAVVANNTFINCTPFSLCEGSDSERTVSPKNVYFFNNIFLNKKDTTLYEVFDNIDSIYFYNNIADKAVKQLLTKGFTKQEVSIEVLKSTPFSIAVKSNPQLDSIKQMAVDRLAYGLPTTVGFTRWVAFTATQKDAYNGKGYKAEDMGKWTAYPPHNDTTINCANTADIYKAMKVNKEMISIVLTGNNYHFTSPIETSRAFYIYSQHKHLIKFSSAAQMPAIFIVKAGSVVSLFSLKIDGKAVKANSLFLTDTTGSSNHYTFGVNDCTFSNFGSNNGCNHIFNASKYVVADNINFQNCHFNNNSCNLFTLNNETDNKGYYSVETMHVSYCQFTNNNGSMLTLYRGGSDESTMGPKLTFNNNKIINCNNNGELIKLTGVQQSYFTNNSFVNANKDKTIISYTDKVRALHEQNNNQLMNSGSVETNKFVVNVK</sequence>
<dbReference type="EMBL" id="JBHSDC010000003">
    <property type="protein sequence ID" value="MFC4231367.1"/>
    <property type="molecule type" value="Genomic_DNA"/>
</dbReference>
<organism evidence="1 2">
    <name type="scientific">Parasediminibacterium paludis</name>
    <dbReference type="NCBI Taxonomy" id="908966"/>
    <lineage>
        <taxon>Bacteria</taxon>
        <taxon>Pseudomonadati</taxon>
        <taxon>Bacteroidota</taxon>
        <taxon>Chitinophagia</taxon>
        <taxon>Chitinophagales</taxon>
        <taxon>Chitinophagaceae</taxon>
        <taxon>Parasediminibacterium</taxon>
    </lineage>
</organism>
<dbReference type="InterPro" id="IPR039513">
    <property type="entry name" value="PL-6"/>
</dbReference>
<dbReference type="Proteomes" id="UP001595906">
    <property type="component" value="Unassembled WGS sequence"/>
</dbReference>